<name>A0A9N9NFZ7_9GLOM</name>
<evidence type="ECO:0000313" key="2">
    <source>
        <dbReference type="EMBL" id="CAG8729198.1"/>
    </source>
</evidence>
<feature type="non-terminal residue" evidence="2">
    <location>
        <position position="1"/>
    </location>
</feature>
<sequence length="94" mass="10491">MADRYPYKKREWTPDCSATSIDTLWRENAIAFASGSNQYITGTEGSADFIIGNSKAYISIDWDIPYVGSSSFSVSLSDTTNYSNETISYGWTDM</sequence>
<dbReference type="GO" id="GO:0019836">
    <property type="term" value="P:symbiont-mediated hemolysis of host erythrocyte"/>
    <property type="evidence" value="ECO:0007669"/>
    <property type="project" value="InterPro"/>
</dbReference>
<dbReference type="Pfam" id="PF06355">
    <property type="entry name" value="Aegerolysin"/>
    <property type="match status" value="1"/>
</dbReference>
<dbReference type="InterPro" id="IPR009413">
    <property type="entry name" value="Aegerolysin-typ"/>
</dbReference>
<comment type="caution">
    <text evidence="2">The sequence shown here is derived from an EMBL/GenBank/DDBJ whole genome shotgun (WGS) entry which is preliminary data.</text>
</comment>
<dbReference type="OrthoDB" id="2418366at2759"/>
<dbReference type="Proteomes" id="UP000789405">
    <property type="component" value="Unassembled WGS sequence"/>
</dbReference>
<evidence type="ECO:0000256" key="1">
    <source>
        <dbReference type="ARBA" id="ARBA00010795"/>
    </source>
</evidence>
<protein>
    <submittedName>
        <fullName evidence="2">1054_t:CDS:1</fullName>
    </submittedName>
</protein>
<dbReference type="AlphaFoldDB" id="A0A9N9NFZ7"/>
<organism evidence="2 3">
    <name type="scientific">Dentiscutata erythropus</name>
    <dbReference type="NCBI Taxonomy" id="1348616"/>
    <lineage>
        <taxon>Eukaryota</taxon>
        <taxon>Fungi</taxon>
        <taxon>Fungi incertae sedis</taxon>
        <taxon>Mucoromycota</taxon>
        <taxon>Glomeromycotina</taxon>
        <taxon>Glomeromycetes</taxon>
        <taxon>Diversisporales</taxon>
        <taxon>Gigasporaceae</taxon>
        <taxon>Dentiscutata</taxon>
    </lineage>
</organism>
<evidence type="ECO:0000313" key="3">
    <source>
        <dbReference type="Proteomes" id="UP000789405"/>
    </source>
</evidence>
<proteinExistence type="inferred from homology"/>
<comment type="similarity">
    <text evidence="1">Belongs to the aegerolysin family.</text>
</comment>
<gene>
    <name evidence="2" type="ORF">DERYTH_LOCUS14975</name>
</gene>
<reference evidence="2" key="1">
    <citation type="submission" date="2021-06" db="EMBL/GenBank/DDBJ databases">
        <authorList>
            <person name="Kallberg Y."/>
            <person name="Tangrot J."/>
            <person name="Rosling A."/>
        </authorList>
    </citation>
    <scope>NUCLEOTIDE SEQUENCE</scope>
    <source>
        <strain evidence="2">MA453B</strain>
    </source>
</reference>
<dbReference type="Gene3D" id="2.60.270.50">
    <property type="match status" value="1"/>
</dbReference>
<dbReference type="EMBL" id="CAJVPY010011711">
    <property type="protein sequence ID" value="CAG8729198.1"/>
    <property type="molecule type" value="Genomic_DNA"/>
</dbReference>
<accession>A0A9N9NFZ7</accession>
<keyword evidence="3" id="KW-1185">Reference proteome</keyword>